<dbReference type="PANTHER" id="PTHR35849">
    <property type="entry name" value="BLR2341 PROTEIN"/>
    <property type="match status" value="1"/>
</dbReference>
<dbReference type="EMBL" id="MFSY01000112">
    <property type="protein sequence ID" value="OGI44780.1"/>
    <property type="molecule type" value="Genomic_DNA"/>
</dbReference>
<sequence length="101" mass="10825">MDSVRAKRRAGETKLVLDSVLDVSRAQALYRTLDQALGQSAPIVMDGSRVERVDTAAVQMLAAFGRAAHERGLKLKWQAPSAALRQAVDLLGLGAMCGFEA</sequence>
<dbReference type="InterPro" id="IPR052746">
    <property type="entry name" value="MlaB_ABC_Transporter"/>
</dbReference>
<feature type="domain" description="STAS" evidence="1">
    <location>
        <begin position="2"/>
        <end position="101"/>
    </location>
</feature>
<name>A0A1F6TI10_9PROT</name>
<organism evidence="2 3">
    <name type="scientific">Candidatus Muproteobacteria bacterium RIFCSPHIGHO2_01_FULL_65_16</name>
    <dbReference type="NCBI Taxonomy" id="1817764"/>
    <lineage>
        <taxon>Bacteria</taxon>
        <taxon>Pseudomonadati</taxon>
        <taxon>Pseudomonadota</taxon>
        <taxon>Candidatus Muproteobacteria</taxon>
    </lineage>
</organism>
<dbReference type="AlphaFoldDB" id="A0A1F6TI10"/>
<dbReference type="InterPro" id="IPR036513">
    <property type="entry name" value="STAS_dom_sf"/>
</dbReference>
<accession>A0A1F6TI10</accession>
<dbReference type="PROSITE" id="PS50801">
    <property type="entry name" value="STAS"/>
    <property type="match status" value="1"/>
</dbReference>
<dbReference type="Gene3D" id="3.30.750.24">
    <property type="entry name" value="STAS domain"/>
    <property type="match status" value="1"/>
</dbReference>
<comment type="caution">
    <text evidence="2">The sequence shown here is derived from an EMBL/GenBank/DDBJ whole genome shotgun (WGS) entry which is preliminary data.</text>
</comment>
<dbReference type="CDD" id="cd07043">
    <property type="entry name" value="STAS_anti-anti-sigma_factors"/>
    <property type="match status" value="1"/>
</dbReference>
<dbReference type="PANTHER" id="PTHR35849:SF2">
    <property type="entry name" value="BLR2341 PROTEIN"/>
    <property type="match status" value="1"/>
</dbReference>
<dbReference type="STRING" id="1817764.A2637_00370"/>
<protein>
    <recommendedName>
        <fullName evidence="1">STAS domain-containing protein</fullName>
    </recommendedName>
</protein>
<evidence type="ECO:0000259" key="1">
    <source>
        <dbReference type="PROSITE" id="PS50801"/>
    </source>
</evidence>
<dbReference type="SUPFAM" id="SSF52091">
    <property type="entry name" value="SpoIIaa-like"/>
    <property type="match status" value="1"/>
</dbReference>
<dbReference type="InterPro" id="IPR002645">
    <property type="entry name" value="STAS_dom"/>
</dbReference>
<dbReference type="Pfam" id="PF13466">
    <property type="entry name" value="STAS_2"/>
    <property type="match status" value="1"/>
</dbReference>
<proteinExistence type="predicted"/>
<reference evidence="2 3" key="1">
    <citation type="journal article" date="2016" name="Nat. Commun.">
        <title>Thousands of microbial genomes shed light on interconnected biogeochemical processes in an aquifer system.</title>
        <authorList>
            <person name="Anantharaman K."/>
            <person name="Brown C.T."/>
            <person name="Hug L.A."/>
            <person name="Sharon I."/>
            <person name="Castelle C.J."/>
            <person name="Probst A.J."/>
            <person name="Thomas B.C."/>
            <person name="Singh A."/>
            <person name="Wilkins M.J."/>
            <person name="Karaoz U."/>
            <person name="Brodie E.L."/>
            <person name="Williams K.H."/>
            <person name="Hubbard S.S."/>
            <person name="Banfield J.F."/>
        </authorList>
    </citation>
    <scope>NUCLEOTIDE SEQUENCE [LARGE SCALE GENOMIC DNA]</scope>
</reference>
<evidence type="ECO:0000313" key="3">
    <source>
        <dbReference type="Proteomes" id="UP000179360"/>
    </source>
</evidence>
<gene>
    <name evidence="2" type="ORF">A2637_00370</name>
</gene>
<evidence type="ECO:0000313" key="2">
    <source>
        <dbReference type="EMBL" id="OGI44780.1"/>
    </source>
</evidence>
<dbReference type="InterPro" id="IPR058548">
    <property type="entry name" value="MlaB-like_STAS"/>
</dbReference>
<dbReference type="Proteomes" id="UP000179360">
    <property type="component" value="Unassembled WGS sequence"/>
</dbReference>